<dbReference type="EMBL" id="KZ992948">
    <property type="protein sequence ID" value="RKP06123.1"/>
    <property type="molecule type" value="Genomic_DNA"/>
</dbReference>
<keyword evidence="1" id="KW-0963">Cytoplasm</keyword>
<dbReference type="GO" id="GO:0005852">
    <property type="term" value="C:eukaryotic translation initiation factor 3 complex"/>
    <property type="evidence" value="ECO:0007669"/>
    <property type="project" value="InterPro"/>
</dbReference>
<evidence type="ECO:0000313" key="5">
    <source>
        <dbReference type="Proteomes" id="UP000271241"/>
    </source>
</evidence>
<proteinExistence type="predicted"/>
<dbReference type="InterPro" id="IPR019382">
    <property type="entry name" value="eIF3l"/>
</dbReference>
<evidence type="ECO:0000256" key="3">
    <source>
        <dbReference type="ARBA" id="ARBA00022917"/>
    </source>
</evidence>
<dbReference type="AlphaFoldDB" id="A0A4P9XK05"/>
<dbReference type="GO" id="GO:0003743">
    <property type="term" value="F:translation initiation factor activity"/>
    <property type="evidence" value="ECO:0007669"/>
    <property type="project" value="UniProtKB-KW"/>
</dbReference>
<accession>A0A4P9XK05</accession>
<dbReference type="PANTHER" id="PTHR13242:SF0">
    <property type="entry name" value="EUKARYOTIC TRANSLATION INITIATION FACTOR 3 SUBUNIT L"/>
    <property type="match status" value="1"/>
</dbReference>
<dbReference type="STRING" id="78915.A0A4P9XK05"/>
<protein>
    <submittedName>
        <fullName evidence="4">Translation initiation factor 3 complex subunit L</fullName>
    </submittedName>
</protein>
<reference evidence="5" key="1">
    <citation type="journal article" date="2018" name="Nat. Microbiol.">
        <title>Leveraging single-cell genomics to expand the fungal tree of life.</title>
        <authorList>
            <person name="Ahrendt S.R."/>
            <person name="Quandt C.A."/>
            <person name="Ciobanu D."/>
            <person name="Clum A."/>
            <person name="Salamov A."/>
            <person name="Andreopoulos B."/>
            <person name="Cheng J.F."/>
            <person name="Woyke T."/>
            <person name="Pelin A."/>
            <person name="Henrissat B."/>
            <person name="Reynolds N.K."/>
            <person name="Benny G.L."/>
            <person name="Smith M.E."/>
            <person name="James T.Y."/>
            <person name="Grigoriev I.V."/>
        </authorList>
    </citation>
    <scope>NUCLEOTIDE SEQUENCE [LARGE SCALE GENOMIC DNA]</scope>
    <source>
        <strain evidence="5">RSA 1356</strain>
    </source>
</reference>
<sequence length="124" mass="14105">MAHQCKIFLGQIRHHLVSAKVRSYLKLCTTLSVEKLASFLEVTPEELCTQLMVLKVCSRQTRWVEGPLVSGTRVSVSDVDFCIKQDSIQVAEHKVGRRYGDWFVRNIGKIEDILDRMSEKPTAA</sequence>
<dbReference type="PANTHER" id="PTHR13242">
    <property type="entry name" value="EUKARYOTIC TRANSLATION INITIATION FACTOR 3"/>
    <property type="match status" value="1"/>
</dbReference>
<gene>
    <name evidence="4" type="ORF">THASP1DRAFT_32053</name>
</gene>
<dbReference type="OrthoDB" id="15082at2759"/>
<keyword evidence="2 4" id="KW-0396">Initiation factor</keyword>
<evidence type="ECO:0000256" key="2">
    <source>
        <dbReference type="ARBA" id="ARBA00022540"/>
    </source>
</evidence>
<keyword evidence="3" id="KW-0648">Protein biosynthesis</keyword>
<evidence type="ECO:0000256" key="1">
    <source>
        <dbReference type="ARBA" id="ARBA00022490"/>
    </source>
</evidence>
<dbReference type="Proteomes" id="UP000271241">
    <property type="component" value="Unassembled WGS sequence"/>
</dbReference>
<name>A0A4P9XK05_9FUNG</name>
<evidence type="ECO:0000313" key="4">
    <source>
        <dbReference type="EMBL" id="RKP06123.1"/>
    </source>
</evidence>
<organism evidence="4 5">
    <name type="scientific">Thamnocephalis sphaerospora</name>
    <dbReference type="NCBI Taxonomy" id="78915"/>
    <lineage>
        <taxon>Eukaryota</taxon>
        <taxon>Fungi</taxon>
        <taxon>Fungi incertae sedis</taxon>
        <taxon>Zoopagomycota</taxon>
        <taxon>Zoopagomycotina</taxon>
        <taxon>Zoopagomycetes</taxon>
        <taxon>Zoopagales</taxon>
        <taxon>Sigmoideomycetaceae</taxon>
        <taxon>Thamnocephalis</taxon>
    </lineage>
</organism>
<keyword evidence="5" id="KW-1185">Reference proteome</keyword>
<dbReference type="Pfam" id="PF10255">
    <property type="entry name" value="Paf67"/>
    <property type="match status" value="1"/>
</dbReference>